<sequence>MSPVEQRIDRRIPINCPVKIRTKDLGDPWYGVCTDLSVSGMSIQTSFVPREDEELEVMVIPPQGLNGGTQKPLAALVRVRRCHEIERGRLYEIGLEILSIRQ</sequence>
<gene>
    <name evidence="2" type="ORF">PZA18_05215</name>
</gene>
<dbReference type="Gene3D" id="2.40.10.220">
    <property type="entry name" value="predicted glycosyltransferase like domains"/>
    <property type="match status" value="1"/>
</dbReference>
<dbReference type="Pfam" id="PF07238">
    <property type="entry name" value="PilZ"/>
    <property type="match status" value="1"/>
</dbReference>
<reference evidence="2" key="1">
    <citation type="submission" date="2023-03" db="EMBL/GenBank/DDBJ databases">
        <title>Chitinimonas shenzhenensis gen. nov., sp. nov., a novel member of family Burkholderiaceae isolated from activated sludge collected in Shen Zhen, China.</title>
        <authorList>
            <person name="Wang X."/>
        </authorList>
    </citation>
    <scope>NUCLEOTIDE SEQUENCE</scope>
    <source>
        <strain evidence="2">DQS-5</strain>
    </source>
</reference>
<evidence type="ECO:0000313" key="3">
    <source>
        <dbReference type="Proteomes" id="UP001172778"/>
    </source>
</evidence>
<dbReference type="RefSeq" id="WP_284099736.1">
    <property type="nucleotide sequence ID" value="NZ_JARRAF010000004.1"/>
</dbReference>
<organism evidence="2 3">
    <name type="scientific">Parachitinimonas caeni</name>
    <dbReference type="NCBI Taxonomy" id="3031301"/>
    <lineage>
        <taxon>Bacteria</taxon>
        <taxon>Pseudomonadati</taxon>
        <taxon>Pseudomonadota</taxon>
        <taxon>Betaproteobacteria</taxon>
        <taxon>Neisseriales</taxon>
        <taxon>Chitinibacteraceae</taxon>
        <taxon>Parachitinimonas</taxon>
    </lineage>
</organism>
<name>A0ABT7DWB1_9NEIS</name>
<protein>
    <submittedName>
        <fullName evidence="2">PilZ domain-containing protein</fullName>
    </submittedName>
</protein>
<evidence type="ECO:0000259" key="1">
    <source>
        <dbReference type="Pfam" id="PF07238"/>
    </source>
</evidence>
<dbReference type="Proteomes" id="UP001172778">
    <property type="component" value="Unassembled WGS sequence"/>
</dbReference>
<dbReference type="InterPro" id="IPR009875">
    <property type="entry name" value="PilZ_domain"/>
</dbReference>
<keyword evidence="3" id="KW-1185">Reference proteome</keyword>
<proteinExistence type="predicted"/>
<dbReference type="EMBL" id="JARRAF010000004">
    <property type="protein sequence ID" value="MDK2123445.1"/>
    <property type="molecule type" value="Genomic_DNA"/>
</dbReference>
<comment type="caution">
    <text evidence="2">The sequence shown here is derived from an EMBL/GenBank/DDBJ whole genome shotgun (WGS) entry which is preliminary data.</text>
</comment>
<feature type="domain" description="PilZ" evidence="1">
    <location>
        <begin position="7"/>
        <end position="101"/>
    </location>
</feature>
<accession>A0ABT7DWB1</accession>
<evidence type="ECO:0000313" key="2">
    <source>
        <dbReference type="EMBL" id="MDK2123445.1"/>
    </source>
</evidence>
<dbReference type="SUPFAM" id="SSF141371">
    <property type="entry name" value="PilZ domain-like"/>
    <property type="match status" value="1"/>
</dbReference>